<keyword evidence="1" id="KW-0175">Coiled coil</keyword>
<reference evidence="4 5" key="1">
    <citation type="submission" date="2020-08" db="EMBL/GenBank/DDBJ databases">
        <title>Oceanospirillum sp. nov. isolated from marine sediment.</title>
        <authorList>
            <person name="Ji X."/>
        </authorList>
    </citation>
    <scope>NUCLEOTIDE SEQUENCE [LARGE SCALE GENOMIC DNA]</scope>
    <source>
        <strain evidence="4 5">D5</strain>
    </source>
</reference>
<keyword evidence="5" id="KW-1185">Reference proteome</keyword>
<evidence type="ECO:0000313" key="5">
    <source>
        <dbReference type="Proteomes" id="UP000565262"/>
    </source>
</evidence>
<dbReference type="Proteomes" id="UP000565262">
    <property type="component" value="Unassembled WGS sequence"/>
</dbReference>
<evidence type="ECO:0000256" key="2">
    <source>
        <dbReference type="SAM" id="MobiDB-lite"/>
    </source>
</evidence>
<dbReference type="EMBL" id="JACJFM010000012">
    <property type="protein sequence ID" value="MBB1487105.1"/>
    <property type="molecule type" value="Genomic_DNA"/>
</dbReference>
<keyword evidence="3" id="KW-1133">Transmembrane helix</keyword>
<evidence type="ECO:0000256" key="1">
    <source>
        <dbReference type="SAM" id="Coils"/>
    </source>
</evidence>
<evidence type="ECO:0000313" key="4">
    <source>
        <dbReference type="EMBL" id="MBB1487105.1"/>
    </source>
</evidence>
<protein>
    <submittedName>
        <fullName evidence="4">Uncharacterized protein</fullName>
    </submittedName>
</protein>
<accession>A0A839IPC2</accession>
<dbReference type="RefSeq" id="WP_182808891.1">
    <property type="nucleotide sequence ID" value="NZ_JACJFM010000012.1"/>
</dbReference>
<feature type="coiled-coil region" evidence="1">
    <location>
        <begin position="122"/>
        <end position="156"/>
    </location>
</feature>
<sequence length="156" mass="17423">MDSLSMAQLAIIQVIVVLAGAVFFLLLYTRYLKKQITQLKQGIDPTAGKKSGSGSMPNTADVSSLDTSRITGEIGELRKMLDEKLLLTANMRKLTEALELQPDSPDVLAQQKSTLHHLEEYINHSRKEAGAVEERVDQYKEQLKKAKRIIEQAKSK</sequence>
<feature type="region of interest" description="Disordered" evidence="2">
    <location>
        <begin position="43"/>
        <end position="64"/>
    </location>
</feature>
<feature type="transmembrane region" description="Helical" evidence="3">
    <location>
        <begin position="6"/>
        <end position="28"/>
    </location>
</feature>
<feature type="compositionally biased region" description="Polar residues" evidence="2">
    <location>
        <begin position="52"/>
        <end position="64"/>
    </location>
</feature>
<keyword evidence="3" id="KW-0472">Membrane</keyword>
<gene>
    <name evidence="4" type="ORF">H4O21_10830</name>
</gene>
<name>A0A839IPC2_9GAMM</name>
<keyword evidence="3" id="KW-0812">Transmembrane</keyword>
<comment type="caution">
    <text evidence="4">The sequence shown here is derived from an EMBL/GenBank/DDBJ whole genome shotgun (WGS) entry which is preliminary data.</text>
</comment>
<dbReference type="AlphaFoldDB" id="A0A839IPC2"/>
<proteinExistence type="predicted"/>
<organism evidence="4 5">
    <name type="scientific">Oceanospirillum sediminis</name>
    <dbReference type="NCBI Taxonomy" id="2760088"/>
    <lineage>
        <taxon>Bacteria</taxon>
        <taxon>Pseudomonadati</taxon>
        <taxon>Pseudomonadota</taxon>
        <taxon>Gammaproteobacteria</taxon>
        <taxon>Oceanospirillales</taxon>
        <taxon>Oceanospirillaceae</taxon>
        <taxon>Oceanospirillum</taxon>
    </lineage>
</organism>
<evidence type="ECO:0000256" key="3">
    <source>
        <dbReference type="SAM" id="Phobius"/>
    </source>
</evidence>